<dbReference type="InterPro" id="IPR002797">
    <property type="entry name" value="Polysacc_synth"/>
</dbReference>
<evidence type="ECO:0000313" key="8">
    <source>
        <dbReference type="Proteomes" id="UP000474296"/>
    </source>
</evidence>
<feature type="transmembrane region" description="Helical" evidence="6">
    <location>
        <begin position="301"/>
        <end position="322"/>
    </location>
</feature>
<evidence type="ECO:0000256" key="2">
    <source>
        <dbReference type="ARBA" id="ARBA00022475"/>
    </source>
</evidence>
<keyword evidence="8" id="KW-1185">Reference proteome</keyword>
<dbReference type="InterPro" id="IPR050833">
    <property type="entry name" value="Poly_Biosynth_Transport"/>
</dbReference>
<feature type="transmembrane region" description="Helical" evidence="6">
    <location>
        <begin position="447"/>
        <end position="467"/>
    </location>
</feature>
<gene>
    <name evidence="7" type="ORF">GWK10_05700</name>
</gene>
<keyword evidence="5 6" id="KW-0472">Membrane</keyword>
<evidence type="ECO:0000256" key="3">
    <source>
        <dbReference type="ARBA" id="ARBA00022692"/>
    </source>
</evidence>
<evidence type="ECO:0000256" key="1">
    <source>
        <dbReference type="ARBA" id="ARBA00004651"/>
    </source>
</evidence>
<reference evidence="7 8" key="1">
    <citation type="submission" date="2020-01" db="EMBL/GenBank/DDBJ databases">
        <title>Spongiivirga citrea KCTC 32990T.</title>
        <authorList>
            <person name="Wang G."/>
        </authorList>
    </citation>
    <scope>NUCLEOTIDE SEQUENCE [LARGE SCALE GENOMIC DNA]</scope>
    <source>
        <strain evidence="7 8">KCTC 32990</strain>
    </source>
</reference>
<dbReference type="PANTHER" id="PTHR30250:SF11">
    <property type="entry name" value="O-ANTIGEN TRANSPORTER-RELATED"/>
    <property type="match status" value="1"/>
</dbReference>
<dbReference type="Pfam" id="PF01943">
    <property type="entry name" value="Polysacc_synt"/>
    <property type="match status" value="1"/>
</dbReference>
<feature type="transmembrane region" description="Helical" evidence="6">
    <location>
        <begin position="156"/>
        <end position="173"/>
    </location>
</feature>
<sequence length="490" mass="55834">MGIVLNQSFKNMLTTYVGFAFGAVNTLFLYTSFLGEEYFGLVMFILAGALILQPLLSFGIQDTTIKFYSTHKTGQEQQGFLGWMLLMPLLIIIPSALLFHFFREEIANWLSIKNELIKPYTYLIYLIGFAMAYFEVFYAWCKVHLKSVFGNVMKEIFARVCVCILLLFVYFEYINKEQFLISLGLVYLLRAVVIMWYAFYLKIPSFSLKLPTNMNEIIRYASFIVLAGSVVIVLLEIDKQMIGILKEGLGNVAYYGVATFVAMVIVVPNRAMSQITHPLTAELINKNDFNGLHSLYRKTSLNLFTVGGLIFLLIILNIDQLYEFIDPAYKQGVIVVILIGVAKLMDNVMGNSTSILYNSKYYRTVLFLGVALAICTIIFNWILIPKMGINGAAVATLLSLTIYNIIKVLVVWKSFKMHPFQNTQLIILAMLMAFSGLFYFWNFDFHPIVNIFLKSVIVGFIYLSLIYKFEVSPDINTVLNKYIKKAPSSD</sequence>
<feature type="transmembrane region" description="Helical" evidence="6">
    <location>
        <begin position="179"/>
        <end position="199"/>
    </location>
</feature>
<feature type="transmembrane region" description="Helical" evidence="6">
    <location>
        <begin position="328"/>
        <end position="345"/>
    </location>
</feature>
<protein>
    <submittedName>
        <fullName evidence="7">Oligosaccharide flippase family protein</fullName>
    </submittedName>
</protein>
<feature type="transmembrane region" description="Helical" evidence="6">
    <location>
        <begin position="220"/>
        <end position="237"/>
    </location>
</feature>
<dbReference type="AlphaFoldDB" id="A0A6M0CFT3"/>
<comment type="caution">
    <text evidence="7">The sequence shown here is derived from an EMBL/GenBank/DDBJ whole genome shotgun (WGS) entry which is preliminary data.</text>
</comment>
<feature type="transmembrane region" description="Helical" evidence="6">
    <location>
        <begin position="365"/>
        <end position="383"/>
    </location>
</feature>
<keyword evidence="4 6" id="KW-1133">Transmembrane helix</keyword>
<name>A0A6M0CFT3_9FLAO</name>
<feature type="transmembrane region" description="Helical" evidence="6">
    <location>
        <begin position="38"/>
        <end position="60"/>
    </location>
</feature>
<proteinExistence type="predicted"/>
<feature type="transmembrane region" description="Helical" evidence="6">
    <location>
        <begin position="424"/>
        <end position="441"/>
    </location>
</feature>
<feature type="transmembrane region" description="Helical" evidence="6">
    <location>
        <begin position="389"/>
        <end position="412"/>
    </location>
</feature>
<evidence type="ECO:0000256" key="4">
    <source>
        <dbReference type="ARBA" id="ARBA00022989"/>
    </source>
</evidence>
<organism evidence="7 8">
    <name type="scientific">Spongiivirga citrea</name>
    <dbReference type="NCBI Taxonomy" id="1481457"/>
    <lineage>
        <taxon>Bacteria</taxon>
        <taxon>Pseudomonadati</taxon>
        <taxon>Bacteroidota</taxon>
        <taxon>Flavobacteriia</taxon>
        <taxon>Flavobacteriales</taxon>
        <taxon>Flavobacteriaceae</taxon>
        <taxon>Spongiivirga</taxon>
    </lineage>
</organism>
<dbReference type="PANTHER" id="PTHR30250">
    <property type="entry name" value="PST FAMILY PREDICTED COLANIC ACID TRANSPORTER"/>
    <property type="match status" value="1"/>
</dbReference>
<evidence type="ECO:0000256" key="5">
    <source>
        <dbReference type="ARBA" id="ARBA00023136"/>
    </source>
</evidence>
<feature type="transmembrane region" description="Helical" evidence="6">
    <location>
        <begin position="80"/>
        <end position="102"/>
    </location>
</feature>
<dbReference type="Proteomes" id="UP000474296">
    <property type="component" value="Unassembled WGS sequence"/>
</dbReference>
<feature type="transmembrane region" description="Helical" evidence="6">
    <location>
        <begin position="12"/>
        <end position="32"/>
    </location>
</feature>
<feature type="transmembrane region" description="Helical" evidence="6">
    <location>
        <begin position="122"/>
        <end position="141"/>
    </location>
</feature>
<comment type="subcellular location">
    <subcellularLocation>
        <location evidence="1">Cell membrane</location>
        <topology evidence="1">Multi-pass membrane protein</topology>
    </subcellularLocation>
</comment>
<accession>A0A6M0CFT3</accession>
<dbReference type="EMBL" id="JAABOQ010000002">
    <property type="protein sequence ID" value="NER16695.1"/>
    <property type="molecule type" value="Genomic_DNA"/>
</dbReference>
<dbReference type="RefSeq" id="WP_164030101.1">
    <property type="nucleotide sequence ID" value="NZ_JAABOQ010000002.1"/>
</dbReference>
<keyword evidence="3 6" id="KW-0812">Transmembrane</keyword>
<dbReference type="GO" id="GO:0005886">
    <property type="term" value="C:plasma membrane"/>
    <property type="evidence" value="ECO:0007669"/>
    <property type="project" value="UniProtKB-SubCell"/>
</dbReference>
<keyword evidence="2" id="KW-1003">Cell membrane</keyword>
<feature type="transmembrane region" description="Helical" evidence="6">
    <location>
        <begin position="249"/>
        <end position="267"/>
    </location>
</feature>
<evidence type="ECO:0000313" key="7">
    <source>
        <dbReference type="EMBL" id="NER16695.1"/>
    </source>
</evidence>
<evidence type="ECO:0000256" key="6">
    <source>
        <dbReference type="SAM" id="Phobius"/>
    </source>
</evidence>